<keyword evidence="1" id="KW-0175">Coiled coil</keyword>
<evidence type="ECO:0000313" key="4">
    <source>
        <dbReference type="EMBL" id="MBA0689172.1"/>
    </source>
</evidence>
<dbReference type="GO" id="GO:0016462">
    <property type="term" value="F:pyrophosphatase activity"/>
    <property type="evidence" value="ECO:0007669"/>
    <property type="project" value="UniProtKB-ARBA"/>
</dbReference>
<protein>
    <recommendedName>
        <fullName evidence="3">CYTH domain-containing protein</fullName>
    </recommendedName>
</protein>
<keyword evidence="5" id="KW-1185">Reference proteome</keyword>
<feature type="non-terminal residue" evidence="4">
    <location>
        <position position="1"/>
    </location>
</feature>
<proteinExistence type="predicted"/>
<evidence type="ECO:0000313" key="5">
    <source>
        <dbReference type="Proteomes" id="UP000593577"/>
    </source>
</evidence>
<feature type="region of interest" description="Disordered" evidence="2">
    <location>
        <begin position="351"/>
        <end position="370"/>
    </location>
</feature>
<name>A0A7J8XPM6_GOSAI</name>
<dbReference type="SUPFAM" id="SSF55154">
    <property type="entry name" value="CYTH-like phosphatases"/>
    <property type="match status" value="1"/>
</dbReference>
<evidence type="ECO:0000256" key="2">
    <source>
        <dbReference type="SAM" id="MobiDB-lite"/>
    </source>
</evidence>
<dbReference type="Gene3D" id="2.40.320.10">
    <property type="entry name" value="Hypothetical Protein Pfu-838710-001"/>
    <property type="match status" value="1"/>
</dbReference>
<feature type="coiled-coil region" evidence="1">
    <location>
        <begin position="282"/>
        <end position="309"/>
    </location>
</feature>
<dbReference type="Pfam" id="PF01928">
    <property type="entry name" value="CYTH"/>
    <property type="match status" value="1"/>
</dbReference>
<evidence type="ECO:0000259" key="3">
    <source>
        <dbReference type="PROSITE" id="PS51707"/>
    </source>
</evidence>
<dbReference type="Proteomes" id="UP000593577">
    <property type="component" value="Unassembled WGS sequence"/>
</dbReference>
<reference evidence="4 5" key="1">
    <citation type="journal article" date="2019" name="Genome Biol. Evol.">
        <title>Insights into the evolution of the New World diploid cottons (Gossypium, subgenus Houzingenia) based on genome sequencing.</title>
        <authorList>
            <person name="Grover C.E."/>
            <person name="Arick M.A. 2nd"/>
            <person name="Thrash A."/>
            <person name="Conover J.L."/>
            <person name="Sanders W.S."/>
            <person name="Peterson D.G."/>
            <person name="Frelichowski J.E."/>
            <person name="Scheffler J.A."/>
            <person name="Scheffler B.E."/>
            <person name="Wendel J.F."/>
        </authorList>
    </citation>
    <scope>NUCLEOTIDE SEQUENCE [LARGE SCALE GENOMIC DNA]</scope>
    <source>
        <strain evidence="4">185</strain>
        <tissue evidence="4">Leaf</tissue>
    </source>
</reference>
<evidence type="ECO:0000256" key="1">
    <source>
        <dbReference type="SAM" id="Coils"/>
    </source>
</evidence>
<accession>A0A7J8XPM6</accession>
<dbReference type="AlphaFoldDB" id="A0A7J8XPM6"/>
<dbReference type="InterPro" id="IPR033469">
    <property type="entry name" value="CYTH-like_dom_sf"/>
</dbReference>
<comment type="caution">
    <text evidence="4">The sequence shown here is derived from an EMBL/GenBank/DDBJ whole genome shotgun (WGS) entry which is preliminary data.</text>
</comment>
<dbReference type="PROSITE" id="PS51707">
    <property type="entry name" value="CYTH"/>
    <property type="match status" value="1"/>
</dbReference>
<organism evidence="4 5">
    <name type="scientific">Gossypium aridum</name>
    <name type="common">American cotton</name>
    <name type="synonym">Erioxylum aridum</name>
    <dbReference type="NCBI Taxonomy" id="34290"/>
    <lineage>
        <taxon>Eukaryota</taxon>
        <taxon>Viridiplantae</taxon>
        <taxon>Streptophyta</taxon>
        <taxon>Embryophyta</taxon>
        <taxon>Tracheophyta</taxon>
        <taxon>Spermatophyta</taxon>
        <taxon>Magnoliopsida</taxon>
        <taxon>eudicotyledons</taxon>
        <taxon>Gunneridae</taxon>
        <taxon>Pentapetalae</taxon>
        <taxon>rosids</taxon>
        <taxon>malvids</taxon>
        <taxon>Malvales</taxon>
        <taxon>Malvaceae</taxon>
        <taxon>Malvoideae</taxon>
        <taxon>Gossypium</taxon>
    </lineage>
</organism>
<sequence length="370" mass="41820">MYKAFIEPDLQTAHIKIINKFNPFTGFQSPTYILKSARKFTVDQIKSVVSKAHMETEEQTYDIYLLPPGEDPDSCQSYLRMQNKDGKYSLMFEEWVTDIPFVISPRITFEVSVRLLGGLMALGYTISAILKRNSHVFSDGNVCVKIDWLEQLNRQYLQVQGRDRSVVKDVAERLGLEGSYIPRTYIEQIRLEKLVNEVMALPEDLKTKLSLDEDLVSSPKEALLGASMDMVALRNMHLRSGMSLSYSTQREKYISNFAGYSVNNQRFGERNSESALANKGVINQLSEQISSLNDRMDEFTTRVEELNSKLTIKRRTSSQQNLAFRAESCNGSASTSYFINGLGNGSIITNSSSSSQLAKDSPLMEEVHYG</sequence>
<dbReference type="EMBL" id="JABFAA010000008">
    <property type="protein sequence ID" value="MBA0689172.1"/>
    <property type="molecule type" value="Genomic_DNA"/>
</dbReference>
<gene>
    <name evidence="4" type="ORF">Goari_006910</name>
</gene>
<dbReference type="InterPro" id="IPR023577">
    <property type="entry name" value="CYTH_domain"/>
</dbReference>
<feature type="domain" description="CYTH" evidence="3">
    <location>
        <begin position="33"/>
        <end position="191"/>
    </location>
</feature>